<evidence type="ECO:0000313" key="1">
    <source>
        <dbReference type="EMBL" id="AAK45380.1"/>
    </source>
</evidence>
<dbReference type="KEGG" id="mtc:MT1122.1"/>
<organism evidence="1 2">
    <name type="scientific">Mycobacterium tuberculosis (strain CDC 1551 / Oshkosh)</name>
    <dbReference type="NCBI Taxonomy" id="83331"/>
    <lineage>
        <taxon>Bacteria</taxon>
        <taxon>Bacillati</taxon>
        <taxon>Actinomycetota</taxon>
        <taxon>Actinomycetes</taxon>
        <taxon>Mycobacteriales</taxon>
        <taxon>Mycobacteriaceae</taxon>
        <taxon>Mycobacterium</taxon>
        <taxon>Mycobacterium tuberculosis complex</taxon>
    </lineage>
</organism>
<sequence length="49" mass="5687">MHRPCRQGAQIVSLTRPPSTRFPMDRMHTIPLAAYALCMTQSMRLSKWL</sequence>
<name>Q8VK72_MYCTO</name>
<protein>
    <submittedName>
        <fullName evidence="1">Uncharacterized protein</fullName>
    </submittedName>
</protein>
<dbReference type="AlphaFoldDB" id="Q8VK72"/>
<dbReference type="EMBL" id="AE000516">
    <property type="protein sequence ID" value="AAK45380.1"/>
    <property type="molecule type" value="Genomic_DNA"/>
</dbReference>
<dbReference type="Proteomes" id="UP000001020">
    <property type="component" value="Chromosome"/>
</dbReference>
<accession>Q8VK72</accession>
<reference evidence="1 2" key="1">
    <citation type="journal article" date="2002" name="J. Bacteriol.">
        <title>Whole-genome comparison of Mycobacterium tuberculosis clinical and laboratory strains.</title>
        <authorList>
            <person name="Fleischmann R.D."/>
            <person name="Alland D."/>
            <person name="Eisen J.A."/>
            <person name="Carpenter L."/>
            <person name="White O."/>
            <person name="Peterson J."/>
            <person name="DeBoy R."/>
            <person name="Dodson R."/>
            <person name="Gwinn M."/>
            <person name="Haft D."/>
            <person name="Hickey E."/>
            <person name="Kolonay J.F."/>
            <person name="Nelson W.C."/>
            <person name="Umayam L.A."/>
            <person name="Ermolaeva M."/>
            <person name="Salzberg S.L."/>
            <person name="Delcher A."/>
            <person name="Utterback T."/>
            <person name="Weidman J."/>
            <person name="Khouri H."/>
            <person name="Gill J."/>
            <person name="Mikula A."/>
            <person name="Bishai W."/>
            <person name="Jacobs Jr W.R.Jr."/>
            <person name="Venter J.C."/>
            <person name="Fraser C.M."/>
        </authorList>
    </citation>
    <scope>NUCLEOTIDE SEQUENCE [LARGE SCALE GENOMIC DNA]</scope>
    <source>
        <strain evidence="2">CDC 1551 / Oshkosh</strain>
    </source>
</reference>
<dbReference type="HOGENOM" id="CLU_3137989_0_0_11"/>
<gene>
    <name evidence="1" type="ordered locus">MT1122.1</name>
</gene>
<keyword evidence="2" id="KW-1185">Reference proteome</keyword>
<proteinExistence type="predicted"/>
<evidence type="ECO:0000313" key="2">
    <source>
        <dbReference type="Proteomes" id="UP000001020"/>
    </source>
</evidence>